<feature type="domain" description="ABC transporter" evidence="6">
    <location>
        <begin position="1"/>
        <end position="234"/>
    </location>
</feature>
<evidence type="ECO:0000259" key="6">
    <source>
        <dbReference type="PROSITE" id="PS50893"/>
    </source>
</evidence>
<comment type="function">
    <text evidence="5">Part of the ABC transporter complex HmuTUV involved in hemin import. Responsible for energy coupling to the transport system.</text>
</comment>
<dbReference type="PANTHER" id="PTHR42794:SF1">
    <property type="entry name" value="HEMIN IMPORT ATP-BINDING PROTEIN HMUV"/>
    <property type="match status" value="1"/>
</dbReference>
<dbReference type="GO" id="GO:0005524">
    <property type="term" value="F:ATP binding"/>
    <property type="evidence" value="ECO:0007669"/>
    <property type="project" value="UniProtKB-KW"/>
</dbReference>
<dbReference type="InterPro" id="IPR003593">
    <property type="entry name" value="AAA+_ATPase"/>
</dbReference>
<evidence type="ECO:0000313" key="8">
    <source>
        <dbReference type="Proteomes" id="UP000253437"/>
    </source>
</evidence>
<proteinExistence type="predicted"/>
<evidence type="ECO:0000256" key="2">
    <source>
        <dbReference type="ARBA" id="ARBA00022741"/>
    </source>
</evidence>
<dbReference type="EMBL" id="QOUW02000261">
    <property type="protein sequence ID" value="RIV99173.1"/>
    <property type="molecule type" value="Genomic_DNA"/>
</dbReference>
<keyword evidence="1" id="KW-0813">Transport</keyword>
<sequence length="253" mass="28928">MKEVLTIKGLSLGIKTELVRDISFSLKEKEFLAIVGPNGCGKSTFIRTIMGTVNIFSGELSFLGKPLSSYNHKMRSRYIAFMGQNNTVDPQMRVLDYISLGRFPHFHYSTRQYDNECITRVIDELGLETLREQKVGQLSGGEFQRVNLARVLVQEPKLLLLDEPTNHLDPKARIELLKIVKDKQITTIAVLHDLNLAEYFADQVMIINRGKMQVCDTVENTLNAHWIKDTFDLNTLHFLHPTTGKAIRFFEID</sequence>
<dbReference type="InterPro" id="IPR017871">
    <property type="entry name" value="ABC_transporter-like_CS"/>
</dbReference>
<evidence type="ECO:0000256" key="1">
    <source>
        <dbReference type="ARBA" id="ARBA00022448"/>
    </source>
</evidence>
<keyword evidence="4" id="KW-1278">Translocase</keyword>
<evidence type="ECO:0000256" key="4">
    <source>
        <dbReference type="ARBA" id="ARBA00022967"/>
    </source>
</evidence>
<keyword evidence="3 7" id="KW-0067">ATP-binding</keyword>
<evidence type="ECO:0000256" key="5">
    <source>
        <dbReference type="ARBA" id="ARBA00037066"/>
    </source>
</evidence>
<dbReference type="PROSITE" id="PS00211">
    <property type="entry name" value="ABC_TRANSPORTER_1"/>
    <property type="match status" value="1"/>
</dbReference>
<organism evidence="7 8">
    <name type="scientific">Vibrio harveyi</name>
    <name type="common">Beneckea harveyi</name>
    <dbReference type="NCBI Taxonomy" id="669"/>
    <lineage>
        <taxon>Bacteria</taxon>
        <taxon>Pseudomonadati</taxon>
        <taxon>Pseudomonadota</taxon>
        <taxon>Gammaproteobacteria</taxon>
        <taxon>Vibrionales</taxon>
        <taxon>Vibrionaceae</taxon>
        <taxon>Vibrio</taxon>
    </lineage>
</organism>
<comment type="caution">
    <text evidence="7">The sequence shown here is derived from an EMBL/GenBank/DDBJ whole genome shotgun (WGS) entry which is preliminary data.</text>
</comment>
<accession>A0A8B3DAE7</accession>
<protein>
    <submittedName>
        <fullName evidence="7">ATP-binding cassette domain-containing protein</fullName>
    </submittedName>
</protein>
<dbReference type="GO" id="GO:0016887">
    <property type="term" value="F:ATP hydrolysis activity"/>
    <property type="evidence" value="ECO:0007669"/>
    <property type="project" value="InterPro"/>
</dbReference>
<keyword evidence="2" id="KW-0547">Nucleotide-binding</keyword>
<dbReference type="InterPro" id="IPR027417">
    <property type="entry name" value="P-loop_NTPase"/>
</dbReference>
<dbReference type="PANTHER" id="PTHR42794">
    <property type="entry name" value="HEMIN IMPORT ATP-BINDING PROTEIN HMUV"/>
    <property type="match status" value="1"/>
</dbReference>
<dbReference type="PROSITE" id="PS50893">
    <property type="entry name" value="ABC_TRANSPORTER_2"/>
    <property type="match status" value="1"/>
</dbReference>
<dbReference type="Gene3D" id="3.40.50.300">
    <property type="entry name" value="P-loop containing nucleotide triphosphate hydrolases"/>
    <property type="match status" value="1"/>
</dbReference>
<dbReference type="InterPro" id="IPR003439">
    <property type="entry name" value="ABC_transporter-like_ATP-bd"/>
</dbReference>
<dbReference type="RefSeq" id="WP_114093179.1">
    <property type="nucleotide sequence ID" value="NZ_QOUW02000261.1"/>
</dbReference>
<reference evidence="7 8" key="1">
    <citation type="submission" date="2018-08" db="EMBL/GenBank/DDBJ databases">
        <title>Vibrio harveyi strains pathogenic to white snook Centropomus viridis Lockington (1877) and potential probiotic bacteria.</title>
        <authorList>
            <person name="Soto-Rodriguez S."/>
            <person name="Gomez-Gil B."/>
            <person name="Lozano-Olvera R."/>
        </authorList>
    </citation>
    <scope>NUCLEOTIDE SEQUENCE [LARGE SCALE GENOMIC DNA]</scope>
    <source>
        <strain evidence="7 8">CAIM 1508</strain>
    </source>
</reference>
<dbReference type="CDD" id="cd03214">
    <property type="entry name" value="ABC_Iron-Siderophores_B12_Hemin"/>
    <property type="match status" value="1"/>
</dbReference>
<evidence type="ECO:0000313" key="7">
    <source>
        <dbReference type="EMBL" id="RIV99173.1"/>
    </source>
</evidence>
<name>A0A8B3DAE7_VIBHA</name>
<dbReference type="Proteomes" id="UP000253437">
    <property type="component" value="Unassembled WGS sequence"/>
</dbReference>
<evidence type="ECO:0000256" key="3">
    <source>
        <dbReference type="ARBA" id="ARBA00022840"/>
    </source>
</evidence>
<dbReference type="Pfam" id="PF00005">
    <property type="entry name" value="ABC_tran"/>
    <property type="match status" value="1"/>
</dbReference>
<gene>
    <name evidence="7" type="ORF">DS957_028255</name>
</gene>
<dbReference type="SMART" id="SM00382">
    <property type="entry name" value="AAA"/>
    <property type="match status" value="1"/>
</dbReference>
<dbReference type="SUPFAM" id="SSF52540">
    <property type="entry name" value="P-loop containing nucleoside triphosphate hydrolases"/>
    <property type="match status" value="1"/>
</dbReference>
<dbReference type="AlphaFoldDB" id="A0A8B3DAE7"/>